<dbReference type="Gene3D" id="3.40.50.150">
    <property type="entry name" value="Vaccinia Virus protein VP39"/>
    <property type="match status" value="1"/>
</dbReference>
<dbReference type="InterPro" id="IPR041698">
    <property type="entry name" value="Methyltransf_25"/>
</dbReference>
<gene>
    <name evidence="2" type="ordered locus">Mtc_1833</name>
</gene>
<dbReference type="AlphaFoldDB" id="H8IAS0"/>
<keyword evidence="3" id="KW-1185">Reference proteome</keyword>
<dbReference type="InterPro" id="IPR029063">
    <property type="entry name" value="SAM-dependent_MTases_sf"/>
</dbReference>
<dbReference type="KEGG" id="mez:Mtc_1833"/>
<dbReference type="STRING" id="1041930.Mtc_1833"/>
<dbReference type="Pfam" id="PF13649">
    <property type="entry name" value="Methyltransf_25"/>
    <property type="match status" value="1"/>
</dbReference>
<feature type="domain" description="Methyltransferase" evidence="1">
    <location>
        <begin position="68"/>
        <end position="147"/>
    </location>
</feature>
<accession>H8IAS0</accession>
<dbReference type="EMBL" id="CP003243">
    <property type="protein sequence ID" value="AFD00575.1"/>
    <property type="molecule type" value="Genomic_DNA"/>
</dbReference>
<dbReference type="eggNOG" id="arCOG01633">
    <property type="taxonomic scope" value="Archaea"/>
</dbReference>
<dbReference type="GeneID" id="11971979"/>
<dbReference type="HOGENOM" id="CLU_060275_2_0_2"/>
<dbReference type="InterPro" id="IPR050723">
    <property type="entry name" value="CFA/CMAS"/>
</dbReference>
<evidence type="ECO:0000313" key="2">
    <source>
        <dbReference type="EMBL" id="AFD00575.1"/>
    </source>
</evidence>
<evidence type="ECO:0000259" key="1">
    <source>
        <dbReference type="Pfam" id="PF13649"/>
    </source>
</evidence>
<dbReference type="CDD" id="cd02440">
    <property type="entry name" value="AdoMet_MTases"/>
    <property type="match status" value="1"/>
</dbReference>
<dbReference type="PANTHER" id="PTHR43667">
    <property type="entry name" value="CYCLOPROPANE-FATTY-ACYL-PHOSPHOLIPID SYNTHASE"/>
    <property type="match status" value="1"/>
</dbReference>
<dbReference type="PANTHER" id="PTHR43667:SF2">
    <property type="entry name" value="FATTY ACID C-METHYL TRANSFERASE"/>
    <property type="match status" value="1"/>
</dbReference>
<name>H8IAS0_METCZ</name>
<reference evidence="2 3" key="1">
    <citation type="journal article" date="2012" name="J. Bacteriol.">
        <title>Complete genome sequence of a thermophilic methanogen, Methanocella conradii HZ254, isolated from Chinese rice field soil.</title>
        <authorList>
            <person name="Lu Z."/>
            <person name="Lu Y."/>
        </authorList>
    </citation>
    <scope>NUCLEOTIDE SEQUENCE [LARGE SCALE GENOMIC DNA]</scope>
    <source>
        <strain evidence="3">DSM 24694 / JCM 17849 / CGMCC 1.5162 / HZ254</strain>
    </source>
</reference>
<dbReference type="GO" id="GO:0008168">
    <property type="term" value="F:methyltransferase activity"/>
    <property type="evidence" value="ECO:0007669"/>
    <property type="project" value="UniProtKB-KW"/>
</dbReference>
<dbReference type="SUPFAM" id="SSF53335">
    <property type="entry name" value="S-adenosyl-L-methionine-dependent methyltransferases"/>
    <property type="match status" value="1"/>
</dbReference>
<dbReference type="Proteomes" id="UP000005233">
    <property type="component" value="Chromosome"/>
</dbReference>
<dbReference type="GO" id="GO:0032259">
    <property type="term" value="P:methylation"/>
    <property type="evidence" value="ECO:0007669"/>
    <property type="project" value="UniProtKB-KW"/>
</dbReference>
<organism evidence="2 3">
    <name type="scientific">Methanocella conradii (strain DSM 24694 / JCM 17849 / CGMCC 1.5162 / HZ254)</name>
    <dbReference type="NCBI Taxonomy" id="1041930"/>
    <lineage>
        <taxon>Archaea</taxon>
        <taxon>Methanobacteriati</taxon>
        <taxon>Methanobacteriota</taxon>
        <taxon>Stenosarchaea group</taxon>
        <taxon>Methanomicrobia</taxon>
        <taxon>Methanocellales</taxon>
        <taxon>Methanocellaceae</taxon>
        <taxon>Methanocella</taxon>
    </lineage>
</organism>
<dbReference type="RefSeq" id="WP_014406406.1">
    <property type="nucleotide sequence ID" value="NC_017034.1"/>
</dbReference>
<proteinExistence type="predicted"/>
<keyword evidence="2" id="KW-0489">Methyltransferase</keyword>
<protein>
    <submittedName>
        <fullName evidence="2">Methyltransferase domain protein</fullName>
    </submittedName>
</protein>
<evidence type="ECO:0000313" key="3">
    <source>
        <dbReference type="Proteomes" id="UP000005233"/>
    </source>
</evidence>
<dbReference type="OrthoDB" id="57427at2157"/>
<sequence>MEESAKLWKEFWRQATPAAGRGPRSASFWDRKAEKYAENASSDRRDGKLRAALEFIMNAGLELEGAEVLDIGAGPGTFAIPLAHMGARVTAIDISAEMLKRLEKNAAEEKVSSIKTIHSSWKDLDLDALGFKGKFDLVIASMTPAINGPETFDMMLEASKGVCYYSGWVSRKWDKAYYELYRMLFNEDYREASHGLYLPFMYLYTMGYRPTLRIKQELWSSDETVDSMVDEVAGFFSSTKDIDEKMKSRIRAYFQERSKDGIYHSETLAVTGMMVWEKNSR</sequence>
<keyword evidence="2" id="KW-0808">Transferase</keyword>